<keyword evidence="5" id="KW-0963">Cytoplasm</keyword>
<dbReference type="InterPro" id="IPR027417">
    <property type="entry name" value="P-loop_NTPase"/>
</dbReference>
<comment type="pathway">
    <text evidence="5">Cofactor biosynthesis; coenzyme A biosynthesis; CoA from (R)-pantothenate: step 5/5.</text>
</comment>
<evidence type="ECO:0000256" key="4">
    <source>
        <dbReference type="ARBA" id="ARBA00022993"/>
    </source>
</evidence>
<protein>
    <recommendedName>
        <fullName evidence="5 6">Dephospho-CoA kinase</fullName>
        <ecNumber evidence="5 6">2.7.1.24</ecNumber>
    </recommendedName>
    <alternativeName>
        <fullName evidence="5">Dephosphocoenzyme A kinase</fullName>
    </alternativeName>
</protein>
<reference evidence="7 8" key="1">
    <citation type="submission" date="2019-04" db="EMBL/GenBank/DDBJ databases">
        <authorList>
            <person name="Park S."/>
            <person name="Yoon J.-H."/>
        </authorList>
    </citation>
    <scope>NUCLEOTIDE SEQUENCE [LARGE SCALE GENOMIC DNA]</scope>
    <source>
        <strain evidence="7 8">HJM-18</strain>
    </source>
</reference>
<keyword evidence="8" id="KW-1185">Reference proteome</keyword>
<dbReference type="UniPathway" id="UPA00241">
    <property type="reaction ID" value="UER00356"/>
</dbReference>
<name>A0A4Z1CAL1_9GAMM</name>
<comment type="function">
    <text evidence="5">Catalyzes the phosphorylation of the 3'-hydroxyl group of dephosphocoenzyme A to form coenzyme A.</text>
</comment>
<evidence type="ECO:0000256" key="5">
    <source>
        <dbReference type="HAMAP-Rule" id="MF_00376"/>
    </source>
</evidence>
<dbReference type="OrthoDB" id="9812943at2"/>
<keyword evidence="5 7" id="KW-0808">Transferase</keyword>
<dbReference type="HAMAP" id="MF_00376">
    <property type="entry name" value="Dephospho_CoA_kinase"/>
    <property type="match status" value="1"/>
</dbReference>
<evidence type="ECO:0000256" key="3">
    <source>
        <dbReference type="ARBA" id="ARBA00022840"/>
    </source>
</evidence>
<comment type="subcellular location">
    <subcellularLocation>
        <location evidence="5">Cytoplasm</location>
    </subcellularLocation>
</comment>
<dbReference type="AlphaFoldDB" id="A0A4Z1CAL1"/>
<dbReference type="Pfam" id="PF01121">
    <property type="entry name" value="CoaE"/>
    <property type="match status" value="1"/>
</dbReference>
<feature type="binding site" evidence="5">
    <location>
        <begin position="11"/>
        <end position="16"/>
    </location>
    <ligand>
        <name>ATP</name>
        <dbReference type="ChEBI" id="CHEBI:30616"/>
    </ligand>
</feature>
<dbReference type="EC" id="2.7.1.24" evidence="5 6"/>
<dbReference type="Proteomes" id="UP000298325">
    <property type="component" value="Unassembled WGS sequence"/>
</dbReference>
<comment type="catalytic activity">
    <reaction evidence="5">
        <text>3'-dephospho-CoA + ATP = ADP + CoA + H(+)</text>
        <dbReference type="Rhea" id="RHEA:18245"/>
        <dbReference type="ChEBI" id="CHEBI:15378"/>
        <dbReference type="ChEBI" id="CHEBI:30616"/>
        <dbReference type="ChEBI" id="CHEBI:57287"/>
        <dbReference type="ChEBI" id="CHEBI:57328"/>
        <dbReference type="ChEBI" id="CHEBI:456216"/>
        <dbReference type="EC" id="2.7.1.24"/>
    </reaction>
</comment>
<keyword evidence="5 7" id="KW-0418">Kinase</keyword>
<dbReference type="EMBL" id="SRPF01000002">
    <property type="protein sequence ID" value="TGN40693.1"/>
    <property type="molecule type" value="Genomic_DNA"/>
</dbReference>
<dbReference type="NCBIfam" id="TIGR00152">
    <property type="entry name" value="dephospho-CoA kinase"/>
    <property type="match status" value="1"/>
</dbReference>
<dbReference type="GO" id="GO:0005524">
    <property type="term" value="F:ATP binding"/>
    <property type="evidence" value="ECO:0007669"/>
    <property type="project" value="UniProtKB-UniRule"/>
</dbReference>
<comment type="similarity">
    <text evidence="1 5">Belongs to the CoaE family.</text>
</comment>
<accession>A0A4Z1CAL1</accession>
<comment type="caution">
    <text evidence="7">The sequence shown here is derived from an EMBL/GenBank/DDBJ whole genome shotgun (WGS) entry which is preliminary data.</text>
</comment>
<evidence type="ECO:0000313" key="7">
    <source>
        <dbReference type="EMBL" id="TGN40693.1"/>
    </source>
</evidence>
<dbReference type="InterPro" id="IPR001977">
    <property type="entry name" value="Depp_CoAkinase"/>
</dbReference>
<dbReference type="GO" id="GO:0015937">
    <property type="term" value="P:coenzyme A biosynthetic process"/>
    <property type="evidence" value="ECO:0007669"/>
    <property type="project" value="UniProtKB-UniRule"/>
</dbReference>
<organism evidence="7 8">
    <name type="scientific">Marinobacter confluentis</name>
    <dbReference type="NCBI Taxonomy" id="1697557"/>
    <lineage>
        <taxon>Bacteria</taxon>
        <taxon>Pseudomonadati</taxon>
        <taxon>Pseudomonadota</taxon>
        <taxon>Gammaproteobacteria</taxon>
        <taxon>Pseudomonadales</taxon>
        <taxon>Marinobacteraceae</taxon>
        <taxon>Marinobacter</taxon>
    </lineage>
</organism>
<proteinExistence type="inferred from homology"/>
<dbReference type="Gene3D" id="3.40.50.300">
    <property type="entry name" value="P-loop containing nucleotide triphosphate hydrolases"/>
    <property type="match status" value="1"/>
</dbReference>
<evidence type="ECO:0000313" key="8">
    <source>
        <dbReference type="Proteomes" id="UP000298325"/>
    </source>
</evidence>
<dbReference type="CDD" id="cd02022">
    <property type="entry name" value="DPCK"/>
    <property type="match status" value="1"/>
</dbReference>
<dbReference type="GO" id="GO:0004140">
    <property type="term" value="F:dephospho-CoA kinase activity"/>
    <property type="evidence" value="ECO:0007669"/>
    <property type="project" value="UniProtKB-UniRule"/>
</dbReference>
<dbReference type="GO" id="GO:0005737">
    <property type="term" value="C:cytoplasm"/>
    <property type="evidence" value="ECO:0007669"/>
    <property type="project" value="UniProtKB-SubCell"/>
</dbReference>
<evidence type="ECO:0000256" key="1">
    <source>
        <dbReference type="ARBA" id="ARBA00009018"/>
    </source>
</evidence>
<keyword evidence="3 5" id="KW-0067">ATP-binding</keyword>
<evidence type="ECO:0000256" key="2">
    <source>
        <dbReference type="ARBA" id="ARBA00022741"/>
    </source>
</evidence>
<dbReference type="SUPFAM" id="SSF52540">
    <property type="entry name" value="P-loop containing nucleoside triphosphate hydrolases"/>
    <property type="match status" value="1"/>
</dbReference>
<keyword evidence="4 5" id="KW-0173">Coenzyme A biosynthesis</keyword>
<dbReference type="PROSITE" id="PS51219">
    <property type="entry name" value="DPCK"/>
    <property type="match status" value="1"/>
</dbReference>
<evidence type="ECO:0000256" key="6">
    <source>
        <dbReference type="NCBIfam" id="TIGR00152"/>
    </source>
</evidence>
<sequence>MHVVGLTGGIGSGKSTIARLFAEHGVHWVDADDVAREVVEPGTPALDAIAAHFGDHILQPDGALDRGALRALIFQDENQRKWLEQLLHPLIRESMIRQLHPKNYPLPYTLLVSPLLLETDQHELVERVLVIDVPVEVQIERTRARDGNSREQIQRIIDAQLSRADRRSKADHLIDNASGIEQAKAQVAAIHAQLTTEFQRTA</sequence>
<keyword evidence="2 5" id="KW-0547">Nucleotide-binding</keyword>
<dbReference type="PANTHER" id="PTHR10695:SF46">
    <property type="entry name" value="BIFUNCTIONAL COENZYME A SYNTHASE-RELATED"/>
    <property type="match status" value="1"/>
</dbReference>
<dbReference type="PANTHER" id="PTHR10695">
    <property type="entry name" value="DEPHOSPHO-COA KINASE-RELATED"/>
    <property type="match status" value="1"/>
</dbReference>
<gene>
    <name evidence="5" type="primary">coaE</name>
    <name evidence="7" type="ORF">E5Q11_06705</name>
</gene>